<evidence type="ECO:0000256" key="1">
    <source>
        <dbReference type="ARBA" id="ARBA00006484"/>
    </source>
</evidence>
<protein>
    <submittedName>
        <fullName evidence="3">Glucose 1-dehydrogenase</fullName>
        <ecNumber evidence="3">1.1.1.47</ecNumber>
    </submittedName>
</protein>
<name>A0ABS5KJU2_9ACTN</name>
<evidence type="ECO:0000256" key="2">
    <source>
        <dbReference type="ARBA" id="ARBA00023002"/>
    </source>
</evidence>
<dbReference type="InterPro" id="IPR036291">
    <property type="entry name" value="NAD(P)-bd_dom_sf"/>
</dbReference>
<comment type="similarity">
    <text evidence="1">Belongs to the short-chain dehydrogenases/reductases (SDR) family.</text>
</comment>
<keyword evidence="4" id="KW-1185">Reference proteome</keyword>
<dbReference type="PRINTS" id="PR00081">
    <property type="entry name" value="GDHRDH"/>
</dbReference>
<proteinExistence type="inferred from homology"/>
<evidence type="ECO:0000313" key="4">
    <source>
        <dbReference type="Proteomes" id="UP000730482"/>
    </source>
</evidence>
<dbReference type="PRINTS" id="PR00080">
    <property type="entry name" value="SDRFAMILY"/>
</dbReference>
<keyword evidence="2 3" id="KW-0560">Oxidoreductase</keyword>
<accession>A0ABS5KJU2</accession>
<dbReference type="RefSeq" id="WP_212007897.1">
    <property type="nucleotide sequence ID" value="NZ_JAAFYZ010000011.1"/>
</dbReference>
<comment type="caution">
    <text evidence="3">The sequence shown here is derived from an EMBL/GenBank/DDBJ whole genome shotgun (WGS) entry which is preliminary data.</text>
</comment>
<dbReference type="Proteomes" id="UP000730482">
    <property type="component" value="Unassembled WGS sequence"/>
</dbReference>
<dbReference type="NCBIfam" id="NF005559">
    <property type="entry name" value="PRK07231.1"/>
    <property type="match status" value="1"/>
</dbReference>
<gene>
    <name evidence="3" type="ORF">KGQ19_05130</name>
</gene>
<dbReference type="PANTHER" id="PTHR24321">
    <property type="entry name" value="DEHYDROGENASES, SHORT CHAIN"/>
    <property type="match status" value="1"/>
</dbReference>
<dbReference type="GO" id="GO:0047936">
    <property type="term" value="F:glucose 1-dehydrogenase [NAD(P)+] activity"/>
    <property type="evidence" value="ECO:0007669"/>
    <property type="project" value="UniProtKB-EC"/>
</dbReference>
<dbReference type="InterPro" id="IPR002347">
    <property type="entry name" value="SDR_fam"/>
</dbReference>
<sequence length="243" mass="25088">MGRVTGKVAVVTGGARGLGAAQVRALAAEGAKVLVTDVLVAEGAKLAAELGPDVRFAELDVTDFARWQAVLAQAATVFGAPVNVLVNNAGIVKEASIENTSEADFRKVIDVNEVGVFLGIKAAIPLMRAAGGGSIVNISSIGGIIAFTNIPGYVASKWAVRGLTKAAAQELGPERIRVNSVHPGFIETEMTVGTGTEQIAAIQPLRRQGRPEEVATLVLFLASEEASYVTGAEFVADGGFTTM</sequence>
<dbReference type="InterPro" id="IPR020904">
    <property type="entry name" value="Sc_DH/Rdtase_CS"/>
</dbReference>
<reference evidence="3 4" key="1">
    <citation type="submission" date="2020-02" db="EMBL/GenBank/DDBJ databases">
        <title>Acidophilic actinobacteria isolated from forest soil.</title>
        <authorList>
            <person name="Golinska P."/>
        </authorList>
    </citation>
    <scope>NUCLEOTIDE SEQUENCE [LARGE SCALE GENOMIC DNA]</scope>
    <source>
        <strain evidence="3 4">NL8</strain>
    </source>
</reference>
<dbReference type="SUPFAM" id="SSF51735">
    <property type="entry name" value="NAD(P)-binding Rossmann-fold domains"/>
    <property type="match status" value="1"/>
</dbReference>
<dbReference type="Gene3D" id="3.40.50.720">
    <property type="entry name" value="NAD(P)-binding Rossmann-like Domain"/>
    <property type="match status" value="1"/>
</dbReference>
<dbReference type="EMBL" id="JAAFYZ010000011">
    <property type="protein sequence ID" value="MBS2546245.1"/>
    <property type="molecule type" value="Genomic_DNA"/>
</dbReference>
<dbReference type="PANTHER" id="PTHR24321:SF8">
    <property type="entry name" value="ESTRADIOL 17-BETA-DEHYDROGENASE 8-RELATED"/>
    <property type="match status" value="1"/>
</dbReference>
<dbReference type="EC" id="1.1.1.47" evidence="3"/>
<dbReference type="Pfam" id="PF13561">
    <property type="entry name" value="adh_short_C2"/>
    <property type="match status" value="1"/>
</dbReference>
<dbReference type="PROSITE" id="PS00061">
    <property type="entry name" value="ADH_SHORT"/>
    <property type="match status" value="1"/>
</dbReference>
<evidence type="ECO:0000313" key="3">
    <source>
        <dbReference type="EMBL" id="MBS2546245.1"/>
    </source>
</evidence>
<organism evidence="3 4">
    <name type="scientific">Catenulispora pinistramenti</name>
    <dbReference type="NCBI Taxonomy" id="2705254"/>
    <lineage>
        <taxon>Bacteria</taxon>
        <taxon>Bacillati</taxon>
        <taxon>Actinomycetota</taxon>
        <taxon>Actinomycetes</taxon>
        <taxon>Catenulisporales</taxon>
        <taxon>Catenulisporaceae</taxon>
        <taxon>Catenulispora</taxon>
    </lineage>
</organism>